<dbReference type="RefSeq" id="WP_020937857.1">
    <property type="nucleotide sequence ID" value="NC_021985.1"/>
</dbReference>
<dbReference type="HOGENOM" id="CLU_2847779_0_0_11"/>
<dbReference type="STRING" id="1214242.B446_02705"/>
<dbReference type="KEGG" id="sci:B446_02705"/>
<evidence type="ECO:0000313" key="2">
    <source>
        <dbReference type="Proteomes" id="UP000015423"/>
    </source>
</evidence>
<sequence>MTAQDAQDAGAAGPDSFRIHQIADRFEVYGRGGQFVGEYLARASAEQQVAVLMRRTRRVVPRAVS</sequence>
<keyword evidence="2" id="KW-1185">Reference proteome</keyword>
<reference evidence="2" key="1">
    <citation type="submission" date="2012-10" db="EMBL/GenBank/DDBJ databases">
        <title>The complete genome sequence of Streptomyces collinus Tu 365.</title>
        <authorList>
            <person name="Ruckert C."/>
            <person name="Szczepanowski R."/>
            <person name="Goesmann A."/>
            <person name="Pross E.K."/>
            <person name="Musiol E.M."/>
            <person name="Blin K."/>
            <person name="Wohlleben W."/>
            <person name="Puhler A."/>
            <person name="Weber T."/>
            <person name="Kalinowski J."/>
        </authorList>
    </citation>
    <scope>NUCLEOTIDE SEQUENCE [LARGE SCALE GENOMIC DNA]</scope>
    <source>
        <strain evidence="2">DSM 40733 / Tue 365</strain>
    </source>
</reference>
<evidence type="ECO:0000313" key="1">
    <source>
        <dbReference type="EMBL" id="AGS67373.1"/>
    </source>
</evidence>
<name>S5UKK6_STRC3</name>
<dbReference type="PATRIC" id="fig|1214242.5.peg.558"/>
<reference evidence="1 2" key="2">
    <citation type="journal article" date="2013" name="J. Biotechnol.">
        <title>Complete genome sequence of the kirromycin producer Streptomyces collinus Tu 365 consisting of a linear chromosome and two linear plasmids.</title>
        <authorList>
            <person name="Ruckert C."/>
            <person name="Szczepanowski R."/>
            <person name="Albersmeier A."/>
            <person name="Goesmann A."/>
            <person name="Iftime D."/>
            <person name="Musiol E.M."/>
            <person name="Blin K."/>
            <person name="Wohlleben W."/>
            <person name="Puhler A."/>
            <person name="Kalinowski J."/>
            <person name="Weber T."/>
        </authorList>
    </citation>
    <scope>NUCLEOTIDE SEQUENCE [LARGE SCALE GENOMIC DNA]</scope>
    <source>
        <strain evidence="2">DSM 40733 / Tue 365</strain>
    </source>
</reference>
<accession>S5UKK6</accession>
<dbReference type="AlphaFoldDB" id="S5UKK6"/>
<gene>
    <name evidence="1" type="ORF">B446_02705</name>
</gene>
<dbReference type="EMBL" id="CP006259">
    <property type="protein sequence ID" value="AGS67373.1"/>
    <property type="molecule type" value="Genomic_DNA"/>
</dbReference>
<organism evidence="1 2">
    <name type="scientific">Streptomyces collinus (strain DSM 40733 / Tue 365)</name>
    <dbReference type="NCBI Taxonomy" id="1214242"/>
    <lineage>
        <taxon>Bacteria</taxon>
        <taxon>Bacillati</taxon>
        <taxon>Actinomycetota</taxon>
        <taxon>Actinomycetes</taxon>
        <taxon>Kitasatosporales</taxon>
        <taxon>Streptomycetaceae</taxon>
        <taxon>Streptomyces</taxon>
    </lineage>
</organism>
<protein>
    <submittedName>
        <fullName evidence="1">Uncharacterized protein</fullName>
    </submittedName>
</protein>
<dbReference type="Proteomes" id="UP000015423">
    <property type="component" value="Chromosome"/>
</dbReference>
<proteinExistence type="predicted"/>